<dbReference type="InterPro" id="IPR013424">
    <property type="entry name" value="Ice-binding_C"/>
</dbReference>
<dbReference type="NCBIfam" id="TIGR02595">
    <property type="entry name" value="PEP_CTERM"/>
    <property type="match status" value="1"/>
</dbReference>
<name>A0A4R6RHF3_9BURK</name>
<comment type="caution">
    <text evidence="3">The sequence shown here is derived from an EMBL/GenBank/DDBJ whole genome shotgun (WGS) entry which is preliminary data.</text>
</comment>
<reference evidence="3 4" key="1">
    <citation type="submission" date="2019-03" db="EMBL/GenBank/DDBJ databases">
        <title>Genomic Encyclopedia of Type Strains, Phase IV (KMG-IV): sequencing the most valuable type-strain genomes for metagenomic binning, comparative biology and taxonomic classification.</title>
        <authorList>
            <person name="Goeker M."/>
        </authorList>
    </citation>
    <scope>NUCLEOTIDE SEQUENCE [LARGE SCALE GENOMIC DNA]</scope>
    <source>
        <strain evidence="3 4">DSM 11901</strain>
    </source>
</reference>
<dbReference type="OrthoDB" id="8565582at2"/>
<evidence type="ECO:0000313" key="3">
    <source>
        <dbReference type="EMBL" id="TDP85823.1"/>
    </source>
</evidence>
<dbReference type="EMBL" id="SNXW01000002">
    <property type="protein sequence ID" value="TDP85823.1"/>
    <property type="molecule type" value="Genomic_DNA"/>
</dbReference>
<feature type="chain" id="PRO_5021023176" evidence="1">
    <location>
        <begin position="24"/>
        <end position="269"/>
    </location>
</feature>
<accession>A0A4R6RHF3</accession>
<feature type="domain" description="Ice-binding protein C-terminal" evidence="2">
    <location>
        <begin position="242"/>
        <end position="267"/>
    </location>
</feature>
<organism evidence="3 4">
    <name type="scientific">Aquabacterium commune</name>
    <dbReference type="NCBI Taxonomy" id="70586"/>
    <lineage>
        <taxon>Bacteria</taxon>
        <taxon>Pseudomonadati</taxon>
        <taxon>Pseudomonadota</taxon>
        <taxon>Betaproteobacteria</taxon>
        <taxon>Burkholderiales</taxon>
        <taxon>Aquabacterium</taxon>
    </lineage>
</organism>
<keyword evidence="1" id="KW-0732">Signal</keyword>
<dbReference type="AlphaFoldDB" id="A0A4R6RHF3"/>
<evidence type="ECO:0000313" key="4">
    <source>
        <dbReference type="Proteomes" id="UP000294593"/>
    </source>
</evidence>
<keyword evidence="4" id="KW-1185">Reference proteome</keyword>
<dbReference type="Pfam" id="PF07589">
    <property type="entry name" value="PEP-CTERM"/>
    <property type="match status" value="1"/>
</dbReference>
<dbReference type="RefSeq" id="WP_133606798.1">
    <property type="nucleotide sequence ID" value="NZ_SNXW01000002.1"/>
</dbReference>
<protein>
    <submittedName>
        <fullName evidence="3">Putative secreted protein with PEP-CTERM sorting signal</fullName>
    </submittedName>
</protein>
<gene>
    <name evidence="3" type="ORF">EV672_102173</name>
</gene>
<sequence>MKFTTLSRIALASATLAAVSAHAAPLQNGSFGTGLDHWSTVGDVAVVTGPAAGHFFGGGTTLVLGTASLNNEDDTPSAAGAYNVSGTDVVLAAQANGAEANLGLSTGAFASATGADDAVEASSAAQSFFLNAGDTISFTWQVLTRDAFAGNGDSVNDSAWMAFSLAADPQQAATVTQTQLGNIGTLALMTGSDGWRVTGLNTFSFTAATGGTARLGWGVNDMVDASGTTLLAIQNVTVQAAAVPEPASVALLLVALGVIGLSTLRRRQG</sequence>
<dbReference type="Proteomes" id="UP000294593">
    <property type="component" value="Unassembled WGS sequence"/>
</dbReference>
<evidence type="ECO:0000259" key="2">
    <source>
        <dbReference type="Pfam" id="PF07589"/>
    </source>
</evidence>
<feature type="signal peptide" evidence="1">
    <location>
        <begin position="1"/>
        <end position="23"/>
    </location>
</feature>
<evidence type="ECO:0000256" key="1">
    <source>
        <dbReference type="SAM" id="SignalP"/>
    </source>
</evidence>
<proteinExistence type="predicted"/>